<dbReference type="CDD" id="cd04458">
    <property type="entry name" value="CSP_CDS"/>
    <property type="match status" value="1"/>
</dbReference>
<dbReference type="InterPro" id="IPR012340">
    <property type="entry name" value="NA-bd_OB-fold"/>
</dbReference>
<evidence type="ECO:0000256" key="3">
    <source>
        <dbReference type="SAM" id="Phobius"/>
    </source>
</evidence>
<gene>
    <name evidence="5" type="ORF">EKG38_09455</name>
</gene>
<keyword evidence="6" id="KW-1185">Reference proteome</keyword>
<dbReference type="AlphaFoldDB" id="A0A3S0RY85"/>
<sequence>MHNPIIKGTLVRWKDDKGFGFIEPETASGTDSHTDVFIHVSQLRHMSRRPLEGDTIFFQIEHKPGGKLNAIEARIEGVEVKADANVEGQTRGKAKSRSKSTSKLKPKHGTPIGPILYRIGIMMVVLAIASFAYNRVIAPFLASSSASFFEQREAVAANDSLQLAQGSIQSGSVQKGTSQIAEAFKNRQSGLQVSSSGTISKILSDDNEGSRHQRFILRLSNGQTLLIAHNIDLAPRIAGIGVGDNVAFYGQYEFNNKGGVVHWTHRDPQGRHPGGWLKHKGQTYQ</sequence>
<evidence type="ECO:0000313" key="6">
    <source>
        <dbReference type="Proteomes" id="UP000267448"/>
    </source>
</evidence>
<feature type="compositionally biased region" description="Basic residues" evidence="2">
    <location>
        <begin position="92"/>
        <end position="107"/>
    </location>
</feature>
<dbReference type="Proteomes" id="UP000267448">
    <property type="component" value="Unassembled WGS sequence"/>
</dbReference>
<dbReference type="PANTHER" id="PTHR12962">
    <property type="entry name" value="CALCIUM-REGULATED HEAT STABLE PROTEIN CRHSP-24-RELATED"/>
    <property type="match status" value="1"/>
</dbReference>
<evidence type="ECO:0000256" key="1">
    <source>
        <dbReference type="ARBA" id="ARBA00022553"/>
    </source>
</evidence>
<evidence type="ECO:0000313" key="5">
    <source>
        <dbReference type="EMBL" id="RTR39142.1"/>
    </source>
</evidence>
<dbReference type="GO" id="GO:0005829">
    <property type="term" value="C:cytosol"/>
    <property type="evidence" value="ECO:0007669"/>
    <property type="project" value="UniProtKB-ARBA"/>
</dbReference>
<dbReference type="PROSITE" id="PS51857">
    <property type="entry name" value="CSD_2"/>
    <property type="match status" value="1"/>
</dbReference>
<evidence type="ECO:0000259" key="4">
    <source>
        <dbReference type="PROSITE" id="PS51857"/>
    </source>
</evidence>
<dbReference type="Pfam" id="PF00313">
    <property type="entry name" value="CSD"/>
    <property type="match status" value="1"/>
</dbReference>
<dbReference type="GO" id="GO:0003730">
    <property type="term" value="F:mRNA 3'-UTR binding"/>
    <property type="evidence" value="ECO:0007669"/>
    <property type="project" value="TreeGrafter"/>
</dbReference>
<dbReference type="SMART" id="SM00357">
    <property type="entry name" value="CSP"/>
    <property type="match status" value="1"/>
</dbReference>
<accession>A0A3S0RY85</accession>
<feature type="transmembrane region" description="Helical" evidence="3">
    <location>
        <begin position="115"/>
        <end position="133"/>
    </location>
</feature>
<dbReference type="RefSeq" id="WP_126520013.1">
    <property type="nucleotide sequence ID" value="NZ_RXNU01000004.1"/>
</dbReference>
<proteinExistence type="predicted"/>
<feature type="domain" description="CSD" evidence="4">
    <location>
        <begin position="5"/>
        <end position="75"/>
    </location>
</feature>
<dbReference type="Gene3D" id="2.40.50.140">
    <property type="entry name" value="Nucleic acid-binding proteins"/>
    <property type="match status" value="1"/>
</dbReference>
<dbReference type="InterPro" id="IPR052069">
    <property type="entry name" value="Ca-reg_mRNA-binding_domain"/>
</dbReference>
<keyword evidence="3" id="KW-1133">Transmembrane helix</keyword>
<feature type="region of interest" description="Disordered" evidence="2">
    <location>
        <begin position="86"/>
        <end position="107"/>
    </location>
</feature>
<dbReference type="EMBL" id="RXNU01000004">
    <property type="protein sequence ID" value="RTR39142.1"/>
    <property type="molecule type" value="Genomic_DNA"/>
</dbReference>
<name>A0A3S0RY85_9GAMM</name>
<comment type="caution">
    <text evidence="5">The sequence shown here is derived from an EMBL/GenBank/DDBJ whole genome shotgun (WGS) entry which is preliminary data.</text>
</comment>
<dbReference type="InterPro" id="IPR011129">
    <property type="entry name" value="CSD"/>
</dbReference>
<keyword evidence="3" id="KW-0472">Membrane</keyword>
<dbReference type="GO" id="GO:0043488">
    <property type="term" value="P:regulation of mRNA stability"/>
    <property type="evidence" value="ECO:0007669"/>
    <property type="project" value="TreeGrafter"/>
</dbReference>
<dbReference type="Pfam" id="PF11948">
    <property type="entry name" value="DUF3465"/>
    <property type="match status" value="1"/>
</dbReference>
<organism evidence="5 6">
    <name type="scientific">Shewanella canadensis</name>
    <dbReference type="NCBI Taxonomy" id="271096"/>
    <lineage>
        <taxon>Bacteria</taxon>
        <taxon>Pseudomonadati</taxon>
        <taxon>Pseudomonadota</taxon>
        <taxon>Gammaproteobacteria</taxon>
        <taxon>Alteromonadales</taxon>
        <taxon>Shewanellaceae</taxon>
        <taxon>Shewanella</taxon>
    </lineage>
</organism>
<dbReference type="SUPFAM" id="SSF50249">
    <property type="entry name" value="Nucleic acid-binding proteins"/>
    <property type="match status" value="1"/>
</dbReference>
<dbReference type="PANTHER" id="PTHR12962:SF1">
    <property type="entry name" value="COLD SHOCK DOMAIN-CONTAINING PROTEIN CG9705"/>
    <property type="match status" value="1"/>
</dbReference>
<keyword evidence="1" id="KW-0597">Phosphoprotein</keyword>
<dbReference type="InterPro" id="IPR002059">
    <property type="entry name" value="CSP_DNA-bd"/>
</dbReference>
<dbReference type="InterPro" id="IPR021856">
    <property type="entry name" value="DUF3465"/>
</dbReference>
<evidence type="ECO:0000256" key="2">
    <source>
        <dbReference type="SAM" id="MobiDB-lite"/>
    </source>
</evidence>
<reference evidence="5 6" key="1">
    <citation type="submission" date="2018-12" db="EMBL/GenBank/DDBJ databases">
        <authorList>
            <person name="Yu L."/>
        </authorList>
    </citation>
    <scope>NUCLEOTIDE SEQUENCE [LARGE SCALE GENOMIC DNA]</scope>
    <source>
        <strain evidence="5 6">HAW-EB2</strain>
    </source>
</reference>
<protein>
    <submittedName>
        <fullName evidence="5">DUF3465 domain-containing protein</fullName>
    </submittedName>
</protein>
<keyword evidence="3" id="KW-0812">Transmembrane</keyword>
<dbReference type="OrthoDB" id="195616at2"/>